<name>Q24JG1_TETTS</name>
<dbReference type="GO" id="GO:0005739">
    <property type="term" value="C:mitochondrion"/>
    <property type="evidence" value="ECO:0007669"/>
    <property type="project" value="UniProtKB-SubCell"/>
</dbReference>
<dbReference type="GeneID" id="7847024"/>
<dbReference type="EMBL" id="GG662208">
    <property type="protein sequence ID" value="EAS07915.1"/>
    <property type="molecule type" value="Genomic_DNA"/>
</dbReference>
<proteinExistence type="inferred from homology"/>
<dbReference type="InParanoid" id="Q24JG1"/>
<feature type="domain" description="FAD/NAD(P)-binding" evidence="11">
    <location>
        <begin position="18"/>
        <end position="133"/>
    </location>
</feature>
<dbReference type="HOGENOM" id="CLU_030742_2_0_1"/>
<dbReference type="GO" id="GO:0071949">
    <property type="term" value="F:FAD binding"/>
    <property type="evidence" value="ECO:0007669"/>
    <property type="project" value="TreeGrafter"/>
</dbReference>
<dbReference type="AlphaFoldDB" id="Q24JG1"/>
<dbReference type="GO" id="GO:0048038">
    <property type="term" value="F:quinone binding"/>
    <property type="evidence" value="ECO:0007669"/>
    <property type="project" value="UniProtKB-KW"/>
</dbReference>
<dbReference type="InterPro" id="IPR036188">
    <property type="entry name" value="FAD/NAD-bd_sf"/>
</dbReference>
<evidence type="ECO:0000313" key="13">
    <source>
        <dbReference type="Proteomes" id="UP000009168"/>
    </source>
</evidence>
<evidence type="ECO:0000256" key="7">
    <source>
        <dbReference type="ARBA" id="ARBA00023002"/>
    </source>
</evidence>
<dbReference type="STRING" id="312017.Q24JG1"/>
<organism evidence="12 13">
    <name type="scientific">Tetrahymena thermophila (strain SB210)</name>
    <dbReference type="NCBI Taxonomy" id="312017"/>
    <lineage>
        <taxon>Eukaryota</taxon>
        <taxon>Sar</taxon>
        <taxon>Alveolata</taxon>
        <taxon>Ciliophora</taxon>
        <taxon>Intramacronucleata</taxon>
        <taxon>Oligohymenophorea</taxon>
        <taxon>Hymenostomatida</taxon>
        <taxon>Tetrahymenina</taxon>
        <taxon>Tetrahymenidae</taxon>
        <taxon>Tetrahymena</taxon>
    </lineage>
</organism>
<comment type="similarity">
    <text evidence="9">Belongs to the SQRD family.</text>
</comment>
<dbReference type="Pfam" id="PF07992">
    <property type="entry name" value="Pyr_redox_2"/>
    <property type="match status" value="1"/>
</dbReference>
<dbReference type="PANTHER" id="PTHR10632">
    <property type="entry name" value="SULFIDE:QUINONE OXIDOREDUCTASE"/>
    <property type="match status" value="1"/>
</dbReference>
<dbReference type="GO" id="GO:0070221">
    <property type="term" value="P:sulfide oxidation, using sulfide:quinone oxidoreductase"/>
    <property type="evidence" value="ECO:0007669"/>
    <property type="project" value="TreeGrafter"/>
</dbReference>
<dbReference type="RefSeq" id="XP_001028157.1">
    <property type="nucleotide sequence ID" value="XM_001028157.1"/>
</dbReference>
<dbReference type="KEGG" id="tet:TTHERM_01513260"/>
<keyword evidence="4" id="KW-0874">Quinone</keyword>
<dbReference type="Proteomes" id="UP000009168">
    <property type="component" value="Unassembled WGS sequence"/>
</dbReference>
<protein>
    <recommendedName>
        <fullName evidence="10">Sulfide:quinone oxidoreductase, mitochondrial</fullName>
    </recommendedName>
</protein>
<dbReference type="FunFam" id="3.50.50.60:FF:000034">
    <property type="entry name" value="sulfide:quinone oxidoreductase, mitochondrial"/>
    <property type="match status" value="1"/>
</dbReference>
<evidence type="ECO:0000256" key="1">
    <source>
        <dbReference type="ARBA" id="ARBA00001974"/>
    </source>
</evidence>
<keyword evidence="6" id="KW-0809">Transit peptide</keyword>
<comment type="subcellular location">
    <subcellularLocation>
        <location evidence="2">Mitochondrion</location>
    </subcellularLocation>
</comment>
<evidence type="ECO:0000259" key="11">
    <source>
        <dbReference type="Pfam" id="PF07992"/>
    </source>
</evidence>
<evidence type="ECO:0000256" key="5">
    <source>
        <dbReference type="ARBA" id="ARBA00022827"/>
    </source>
</evidence>
<comment type="cofactor">
    <cofactor evidence="1">
        <name>FAD</name>
        <dbReference type="ChEBI" id="CHEBI:57692"/>
    </cofactor>
</comment>
<dbReference type="PANTHER" id="PTHR10632:SF2">
    <property type="entry name" value="SULFIDE:QUINONE OXIDOREDUCTASE, MITOCHONDRIAL"/>
    <property type="match status" value="1"/>
</dbReference>
<keyword evidence="8" id="KW-0496">Mitochondrion</keyword>
<dbReference type="SUPFAM" id="SSF51905">
    <property type="entry name" value="FAD/NAD(P)-binding domain"/>
    <property type="match status" value="2"/>
</dbReference>
<evidence type="ECO:0000256" key="9">
    <source>
        <dbReference type="ARBA" id="ARBA00060891"/>
    </source>
</evidence>
<dbReference type="GO" id="GO:0070224">
    <property type="term" value="F:sulfide:quinone oxidoreductase activity"/>
    <property type="evidence" value="ECO:0007669"/>
    <property type="project" value="TreeGrafter"/>
</dbReference>
<dbReference type="InterPro" id="IPR023753">
    <property type="entry name" value="FAD/NAD-binding_dom"/>
</dbReference>
<evidence type="ECO:0000256" key="8">
    <source>
        <dbReference type="ARBA" id="ARBA00023128"/>
    </source>
</evidence>
<evidence type="ECO:0000256" key="10">
    <source>
        <dbReference type="ARBA" id="ARBA00070160"/>
    </source>
</evidence>
<accession>Q24JG1</accession>
<evidence type="ECO:0000256" key="4">
    <source>
        <dbReference type="ARBA" id="ARBA00022719"/>
    </source>
</evidence>
<evidence type="ECO:0000256" key="2">
    <source>
        <dbReference type="ARBA" id="ARBA00004173"/>
    </source>
</evidence>
<keyword evidence="5" id="KW-0274">FAD</keyword>
<dbReference type="eggNOG" id="KOG3851">
    <property type="taxonomic scope" value="Eukaryota"/>
</dbReference>
<reference evidence="13" key="1">
    <citation type="journal article" date="2006" name="PLoS Biol.">
        <title>Macronuclear genome sequence of the ciliate Tetrahymena thermophila, a model eukaryote.</title>
        <authorList>
            <person name="Eisen J.A."/>
            <person name="Coyne R.S."/>
            <person name="Wu M."/>
            <person name="Wu D."/>
            <person name="Thiagarajan M."/>
            <person name="Wortman J.R."/>
            <person name="Badger J.H."/>
            <person name="Ren Q."/>
            <person name="Amedeo P."/>
            <person name="Jones K.M."/>
            <person name="Tallon L.J."/>
            <person name="Delcher A.L."/>
            <person name="Salzberg S.L."/>
            <person name="Silva J.C."/>
            <person name="Haas B.J."/>
            <person name="Majoros W.H."/>
            <person name="Farzad M."/>
            <person name="Carlton J.M."/>
            <person name="Smith R.K. Jr."/>
            <person name="Garg J."/>
            <person name="Pearlman R.E."/>
            <person name="Karrer K.M."/>
            <person name="Sun L."/>
            <person name="Manning G."/>
            <person name="Elde N.C."/>
            <person name="Turkewitz A.P."/>
            <person name="Asai D.J."/>
            <person name="Wilkes D.E."/>
            <person name="Wang Y."/>
            <person name="Cai H."/>
            <person name="Collins K."/>
            <person name="Stewart B.A."/>
            <person name="Lee S.R."/>
            <person name="Wilamowska K."/>
            <person name="Weinberg Z."/>
            <person name="Ruzzo W.L."/>
            <person name="Wloga D."/>
            <person name="Gaertig J."/>
            <person name="Frankel J."/>
            <person name="Tsao C.-C."/>
            <person name="Gorovsky M.A."/>
            <person name="Keeling P.J."/>
            <person name="Waller R.F."/>
            <person name="Patron N.J."/>
            <person name="Cherry J.M."/>
            <person name="Stover N.A."/>
            <person name="Krieger C.J."/>
            <person name="del Toro C."/>
            <person name="Ryder H.F."/>
            <person name="Williamson S.C."/>
            <person name="Barbeau R.A."/>
            <person name="Hamilton E.P."/>
            <person name="Orias E."/>
        </authorList>
    </citation>
    <scope>NUCLEOTIDE SEQUENCE [LARGE SCALE GENOMIC DNA]</scope>
    <source>
        <strain evidence="13">SB210</strain>
    </source>
</reference>
<keyword evidence="13" id="KW-1185">Reference proteome</keyword>
<evidence type="ECO:0000256" key="6">
    <source>
        <dbReference type="ARBA" id="ARBA00022946"/>
    </source>
</evidence>
<evidence type="ECO:0000256" key="3">
    <source>
        <dbReference type="ARBA" id="ARBA00022630"/>
    </source>
</evidence>
<dbReference type="Gene3D" id="3.50.50.60">
    <property type="entry name" value="FAD/NAD(P)-binding domain"/>
    <property type="match status" value="2"/>
</dbReference>
<dbReference type="InterPro" id="IPR015904">
    <property type="entry name" value="Sulphide_quinone_reductase"/>
</dbReference>
<gene>
    <name evidence="12" type="ORF">TTHERM_01513260</name>
</gene>
<keyword evidence="3" id="KW-0285">Flavoprotein</keyword>
<keyword evidence="7" id="KW-0560">Oxidoreductase</keyword>
<sequence>MLNRIFKYQFATATHTPLCIIGGGTASLNVTAQLSHRKGINLSHIRVFDPSRFHYYQPSWTMVGGGLYDAEKSYRTQQSLFNKKINFNFNAVTKVIPEQNKFITDDGREWTYDHLIISTGIKVDFKGIKGLKEALDDPNCPVGSIYWKDYATKFNQFAKEFKGGKAVFTEPQMPIKCGGAPQKVLYLNEERFRRNGVRNQTSIEFHKTIPVVFGVPKYSASLAEIIKQKNIDLHLKSKLVEVRGQDRVAVFENQDNKVLTEVKFDLLHAVPPQTAPKFIAESGLGDASGFVDVDKQTLLHKKYKNVWAIGDSSNLPTSKTAAAVMSQTPILVDNLLHIWKQKNSEASLPQKYEGYTSCPIFTGDKKLILAEFKYDSVVDETFYRHQDKPHRLFYHLKKDFFPFAYWNLMARGIWYGREGILPHFLKTITNTF</sequence>
<dbReference type="OrthoDB" id="5376590at2759"/>
<evidence type="ECO:0000313" key="12">
    <source>
        <dbReference type="EMBL" id="EAS07915.1"/>
    </source>
</evidence>
<dbReference type="OMA" id="ERYSMFI"/>